<dbReference type="EC" id="3.1.-.-" evidence="8"/>
<keyword evidence="5" id="KW-0472">Membrane</keyword>
<keyword evidence="5" id="KW-1133">Transmembrane helix</keyword>
<feature type="compositionally biased region" description="Basic and acidic residues" evidence="4">
    <location>
        <begin position="311"/>
        <end position="323"/>
    </location>
</feature>
<feature type="transmembrane region" description="Helical" evidence="5">
    <location>
        <begin position="12"/>
        <end position="31"/>
    </location>
</feature>
<dbReference type="RefSeq" id="WP_016424974.1">
    <property type="nucleotide sequence ID" value="NZ_CABKRV010000001.1"/>
</dbReference>
<dbReference type="Pfam" id="PF05901">
    <property type="entry name" value="Excalibur"/>
    <property type="match status" value="1"/>
</dbReference>
<dbReference type="EC" id="3.1.31.1" evidence="8"/>
<keyword evidence="2" id="KW-0255">Endonuclease</keyword>
<dbReference type="InterPro" id="IPR016071">
    <property type="entry name" value="Staphylococal_nuclease_OB-fold"/>
</dbReference>
<dbReference type="InterPro" id="IPR035437">
    <property type="entry name" value="SNase_OB-fold_sf"/>
</dbReference>
<feature type="region of interest" description="Disordered" evidence="4">
    <location>
        <begin position="249"/>
        <end position="323"/>
    </location>
</feature>
<reference evidence="7 9" key="2">
    <citation type="submission" date="2020-11" db="EMBL/GenBank/DDBJ databases">
        <authorList>
            <consortium name="Pathogen Informatics"/>
        </authorList>
    </citation>
    <scope>NUCLEOTIDE SEQUENCE [LARGE SCALE GENOMIC DNA]</scope>
    <source>
        <strain evidence="7 9">NCTC12218</strain>
    </source>
</reference>
<dbReference type="InterPro" id="IPR008613">
    <property type="entry name" value="Excalibur_Ca-bd_domain"/>
</dbReference>
<feature type="transmembrane region" description="Helical" evidence="5">
    <location>
        <begin position="37"/>
        <end position="54"/>
    </location>
</feature>
<gene>
    <name evidence="8" type="primary">nucB</name>
    <name evidence="8" type="ORF">NCTC12218_01604</name>
</gene>
<dbReference type="AlphaFoldDB" id="A0A7Z7QQD8"/>
<dbReference type="EMBL" id="UHEF01000001">
    <property type="protein sequence ID" value="SUM89199.1"/>
    <property type="molecule type" value="Genomic_DNA"/>
</dbReference>
<dbReference type="SMART" id="SM00894">
    <property type="entry name" value="Excalibur"/>
    <property type="match status" value="1"/>
</dbReference>
<evidence type="ECO:0000256" key="5">
    <source>
        <dbReference type="SAM" id="Phobius"/>
    </source>
</evidence>
<dbReference type="PANTHER" id="PTHR12302:SF3">
    <property type="entry name" value="SERINE_THREONINE-PROTEIN KINASE 31"/>
    <property type="match status" value="1"/>
</dbReference>
<evidence type="ECO:0000256" key="3">
    <source>
        <dbReference type="ARBA" id="ARBA00022801"/>
    </source>
</evidence>
<dbReference type="Gene3D" id="2.40.50.90">
    <property type="match status" value="1"/>
</dbReference>
<dbReference type="SMART" id="SM00318">
    <property type="entry name" value="SNc"/>
    <property type="match status" value="1"/>
</dbReference>
<dbReference type="GeneID" id="93790217"/>
<reference evidence="8" key="1">
    <citation type="submission" date="2018-06" db="EMBL/GenBank/DDBJ databases">
        <authorList>
            <consortium name="Pathogen Informatics"/>
            <person name="Doyle S."/>
        </authorList>
    </citation>
    <scope>NUCLEOTIDE SEQUENCE [LARGE SCALE GENOMIC DNA]</scope>
    <source>
        <strain evidence="8">NCTC12218</strain>
    </source>
</reference>
<protein>
    <submittedName>
        <fullName evidence="8">Thermonuclease</fullName>
        <ecNumber evidence="8">3.1.-.-</ecNumber>
        <ecNumber evidence="8">3.1.31.1</ecNumber>
    </submittedName>
</protein>
<feature type="compositionally biased region" description="Basic and acidic residues" evidence="4">
    <location>
        <begin position="64"/>
        <end position="104"/>
    </location>
</feature>
<name>A0A7Z7QQD8_STASC</name>
<keyword evidence="1" id="KW-0540">Nuclease</keyword>
<evidence type="ECO:0000256" key="1">
    <source>
        <dbReference type="ARBA" id="ARBA00022722"/>
    </source>
</evidence>
<sequence length="323" mass="37433">MKQRKWYQTQWFTILMLIFVFPVGLFLMWKYQPWGKWIKIIVTVVVLIMFMINFPNNKQPQDSHSTKQETTQEHTNKEEHKKQTSKHKDEKNEAKKEKEDKESYEPGTTDRIPVKLSAAVDGDTAKFVYNNKTETFRFLLIDTPETKHPRLGKQPFGQEASDRTAELLRNAKKIEVEFDVGQKQDKYHRYLAYIYVDGKMLNDILVKEGLARVAYVYPPNTRYLSELEASQEKAREEKLGIWSLTSAFEEESHEQPAATTAPAQNDNTAQPAPQQSHTEPAQSTQSFANCTQLRSVYPNGVPQGHPAYQPKLDRDNDNFACER</sequence>
<dbReference type="Proteomes" id="UP000264146">
    <property type="component" value="Chromosome"/>
</dbReference>
<dbReference type="SUPFAM" id="SSF50199">
    <property type="entry name" value="Staphylococcal nuclease"/>
    <property type="match status" value="1"/>
</dbReference>
<evidence type="ECO:0000256" key="2">
    <source>
        <dbReference type="ARBA" id="ARBA00022759"/>
    </source>
</evidence>
<feature type="compositionally biased region" description="Polar residues" evidence="4">
    <location>
        <begin position="257"/>
        <end position="294"/>
    </location>
</feature>
<evidence type="ECO:0000259" key="6">
    <source>
        <dbReference type="PROSITE" id="PS50830"/>
    </source>
</evidence>
<dbReference type="PROSITE" id="PS50830">
    <property type="entry name" value="TNASE_3"/>
    <property type="match status" value="1"/>
</dbReference>
<keyword evidence="3 8" id="KW-0378">Hydrolase</keyword>
<dbReference type="PANTHER" id="PTHR12302">
    <property type="entry name" value="EBNA2 BINDING PROTEIN P100"/>
    <property type="match status" value="1"/>
</dbReference>
<feature type="domain" description="TNase-like" evidence="6">
    <location>
        <begin position="110"/>
        <end position="244"/>
    </location>
</feature>
<proteinExistence type="predicted"/>
<dbReference type="GO" id="GO:1990599">
    <property type="term" value="F:3' overhang single-stranded DNA endodeoxyribonuclease activity"/>
    <property type="evidence" value="ECO:0007669"/>
    <property type="project" value="UniProtKB-EC"/>
</dbReference>
<dbReference type="CDD" id="cd00175">
    <property type="entry name" value="SNc"/>
    <property type="match status" value="1"/>
</dbReference>
<dbReference type="Pfam" id="PF00565">
    <property type="entry name" value="SNase"/>
    <property type="match status" value="1"/>
</dbReference>
<evidence type="ECO:0000313" key="8">
    <source>
        <dbReference type="EMBL" id="SUM89199.1"/>
    </source>
</evidence>
<evidence type="ECO:0000313" key="7">
    <source>
        <dbReference type="EMBL" id="CAD7359941.1"/>
    </source>
</evidence>
<accession>A0A7Z7QQD8</accession>
<keyword evidence="5" id="KW-0812">Transmembrane</keyword>
<evidence type="ECO:0000256" key="4">
    <source>
        <dbReference type="SAM" id="MobiDB-lite"/>
    </source>
</evidence>
<evidence type="ECO:0000313" key="9">
    <source>
        <dbReference type="Proteomes" id="UP000264146"/>
    </source>
</evidence>
<dbReference type="EMBL" id="LR962863">
    <property type="protein sequence ID" value="CAD7359941.1"/>
    <property type="molecule type" value="Genomic_DNA"/>
</dbReference>
<feature type="region of interest" description="Disordered" evidence="4">
    <location>
        <begin position="58"/>
        <end position="109"/>
    </location>
</feature>
<organism evidence="8">
    <name type="scientific">Staphylococcus schleiferi</name>
    <dbReference type="NCBI Taxonomy" id="1295"/>
    <lineage>
        <taxon>Bacteria</taxon>
        <taxon>Bacillati</taxon>
        <taxon>Bacillota</taxon>
        <taxon>Bacilli</taxon>
        <taxon>Bacillales</taxon>
        <taxon>Staphylococcaceae</taxon>
        <taxon>Staphylococcus</taxon>
    </lineage>
</organism>